<organism evidence="1 2">
    <name type="scientific">Bugula neritina</name>
    <name type="common">Brown bryozoan</name>
    <name type="synonym">Sertularia neritina</name>
    <dbReference type="NCBI Taxonomy" id="10212"/>
    <lineage>
        <taxon>Eukaryota</taxon>
        <taxon>Metazoa</taxon>
        <taxon>Spiralia</taxon>
        <taxon>Lophotrochozoa</taxon>
        <taxon>Bryozoa</taxon>
        <taxon>Gymnolaemata</taxon>
        <taxon>Cheilostomatida</taxon>
        <taxon>Flustrina</taxon>
        <taxon>Buguloidea</taxon>
        <taxon>Bugulidae</taxon>
        <taxon>Bugula</taxon>
    </lineage>
</organism>
<name>A0A7J7KC70_BUGNE</name>
<evidence type="ECO:0000313" key="2">
    <source>
        <dbReference type="Proteomes" id="UP000593567"/>
    </source>
</evidence>
<evidence type="ECO:0000313" key="1">
    <source>
        <dbReference type="EMBL" id="KAF6035451.1"/>
    </source>
</evidence>
<reference evidence="1" key="1">
    <citation type="submission" date="2020-06" db="EMBL/GenBank/DDBJ databases">
        <title>Draft genome of Bugula neritina, a colonial animal packing powerful symbionts and potential medicines.</title>
        <authorList>
            <person name="Rayko M."/>
        </authorList>
    </citation>
    <scope>NUCLEOTIDE SEQUENCE [LARGE SCALE GENOMIC DNA]</scope>
    <source>
        <strain evidence="1">Kwan_BN1</strain>
    </source>
</reference>
<comment type="caution">
    <text evidence="1">The sequence shown here is derived from an EMBL/GenBank/DDBJ whole genome shotgun (WGS) entry which is preliminary data.</text>
</comment>
<keyword evidence="2" id="KW-1185">Reference proteome</keyword>
<proteinExistence type="predicted"/>
<accession>A0A7J7KC70</accession>
<gene>
    <name evidence="1" type="ORF">EB796_006234</name>
</gene>
<sequence length="246" mass="28554">MKSRNKKHKHYYVPREIFVTFGSILIPIKQSLISCMHKGNSLLSTLKERSVSASDYLKSVIPSDLVTDKHDYMTICEVLCYVEDSNTALKYISAGSGVDIRSVGYEEFVKCIQAKYNTKKSDYKEHKYLIMCSYMLLNAGRHSSAIDYLSWLISYETNWFNILQHKRLIADCMNKLSRYKPARNILIQIKSTLEEELMIDKNKSLTEYILRKVEASTNCQSICYICFNSHLSSSTHWVTLIFTYQI</sequence>
<protein>
    <submittedName>
        <fullName evidence="1">Uncharacterized protein</fullName>
    </submittedName>
</protein>
<dbReference type="Proteomes" id="UP000593567">
    <property type="component" value="Unassembled WGS sequence"/>
</dbReference>
<dbReference type="EMBL" id="VXIV02000875">
    <property type="protein sequence ID" value="KAF6035451.1"/>
    <property type="molecule type" value="Genomic_DNA"/>
</dbReference>
<dbReference type="AlphaFoldDB" id="A0A7J7KC70"/>